<feature type="compositionally biased region" description="Basic and acidic residues" evidence="1">
    <location>
        <begin position="64"/>
        <end position="78"/>
    </location>
</feature>
<reference evidence="4" key="1">
    <citation type="submission" date="2019-11" db="EMBL/GenBank/DDBJ databases">
        <title>Isolation and characterization of two novel species in the genus Thiomicrorhabdus.</title>
        <authorList>
            <person name="Mochizuki J."/>
            <person name="Kojima H."/>
            <person name="Fukui M."/>
        </authorList>
    </citation>
    <scope>NUCLEOTIDE SEQUENCE [LARGE SCALE GENOMIC DNA]</scope>
    <source>
        <strain evidence="4">aks77</strain>
    </source>
</reference>
<proteinExistence type="predicted"/>
<evidence type="ECO:0000313" key="3">
    <source>
        <dbReference type="EMBL" id="BBP45381.1"/>
    </source>
</evidence>
<dbReference type="AlphaFoldDB" id="A0A6F8PTC5"/>
<feature type="region of interest" description="Disordered" evidence="1">
    <location>
        <begin position="28"/>
        <end position="79"/>
    </location>
</feature>
<dbReference type="Proteomes" id="UP000501726">
    <property type="component" value="Chromosome"/>
</dbReference>
<dbReference type="KEGG" id="tse:THMIRHAS_07540"/>
<evidence type="ECO:0000313" key="4">
    <source>
        <dbReference type="Proteomes" id="UP000501726"/>
    </source>
</evidence>
<sequence>MMTPFETTSREIALNFLQTVLIIDDEIEESPHETKLAPPPQPEEIKAPIGRGLPASSQKAKINAQDKKPEESKDDSSEIAHTISPKISALFANEGILCSMLKPEKSDQYFEKRTQKALRKADITILDWKMAKEGANNDARVKSIIESIVGNEESHKQKALRFIVIYSGEHKLLDEHIHSTKTWVDDLTSEVGKIEGEHDHQLSYNHLKFCFYAKPNEHNTEISHIHRKEDELVNSVINDFAKTIQGITPNLTLHSITSIRENTHRLLQKFSHEIDGGYLAHRIMLPNPEEAEEQFIDLFAHELKSILDDSKIELSDEAIKNWAQHRLDHLDEAKQLQLYRDTFFSNFSYTNSDSAISTLSPCLTKPEIEGISKVEDKKLLFTTDGKVEELIETKKADLKKKYIDHVIPSLPNNLFKLKIAKCLKVHIDKTNPSYLTNLLPCETTDSNDQFGLLTTTRTFYSSPTPTLNLGSIIKHNEQYYLCISPRCDTARVKAGEGKETAFQLLPLKPSEKDVYDVIVKQPEAEIIKLKIIYTPTKLKSIIFPQTQADNNKPIRANQDEKFIDINKMEYQWIGELKADKAQQVLNQFAAQLSRVGINESEVLRRAYQAR</sequence>
<evidence type="ECO:0000256" key="1">
    <source>
        <dbReference type="SAM" id="MobiDB-lite"/>
    </source>
</evidence>
<organism evidence="3 4">
    <name type="scientific">Thiosulfatimonas sediminis</name>
    <dbReference type="NCBI Taxonomy" id="2675054"/>
    <lineage>
        <taxon>Bacteria</taxon>
        <taxon>Pseudomonadati</taxon>
        <taxon>Pseudomonadota</taxon>
        <taxon>Gammaproteobacteria</taxon>
        <taxon>Thiotrichales</taxon>
        <taxon>Piscirickettsiaceae</taxon>
        <taxon>Thiosulfatimonas</taxon>
    </lineage>
</organism>
<dbReference type="EMBL" id="AP021889">
    <property type="protein sequence ID" value="BBP45381.1"/>
    <property type="molecule type" value="Genomic_DNA"/>
</dbReference>
<dbReference type="Pfam" id="PF19192">
    <property type="entry name" value="Response_reg_2"/>
    <property type="match status" value="1"/>
</dbReference>
<feature type="domain" description="Response receiver" evidence="2">
    <location>
        <begin position="16"/>
        <end position="217"/>
    </location>
</feature>
<dbReference type="InterPro" id="IPR043834">
    <property type="entry name" value="REC"/>
</dbReference>
<accession>A0A6F8PTC5</accession>
<gene>
    <name evidence="3" type="ORF">THMIRHAS_07540</name>
</gene>
<protein>
    <recommendedName>
        <fullName evidence="2">Response receiver domain-containing protein</fullName>
    </recommendedName>
</protein>
<keyword evidence="4" id="KW-1185">Reference proteome</keyword>
<name>A0A6F8PTC5_9GAMM</name>
<evidence type="ECO:0000259" key="2">
    <source>
        <dbReference type="Pfam" id="PF19192"/>
    </source>
</evidence>